<reference evidence="2" key="1">
    <citation type="submission" date="2019-12" db="EMBL/GenBank/DDBJ databases">
        <title>Genome sequencing and annotation of Brassica cretica.</title>
        <authorList>
            <person name="Studholme D.J."/>
            <person name="Sarris P.F."/>
        </authorList>
    </citation>
    <scope>NUCLEOTIDE SEQUENCE</scope>
    <source>
        <strain evidence="2">PFS-001/15</strain>
        <tissue evidence="2">Leaf</tissue>
    </source>
</reference>
<protein>
    <submittedName>
        <fullName evidence="2">Uncharacterized protein</fullName>
    </submittedName>
</protein>
<evidence type="ECO:0000313" key="2">
    <source>
        <dbReference type="EMBL" id="KAF2606222.1"/>
    </source>
</evidence>
<sequence length="98" mass="10878">MEILNKSISNARKWQGTQMLTTPPTKDVHELSRGKSVPQLPSPSTTMITCHVDAAWDANSGGLHAWVIFLFVWLPMTSPNNVEISHTFPSPSVIFMTD</sequence>
<accession>A0A8S9LID9</accession>
<dbReference type="AlphaFoldDB" id="A0A8S9LID9"/>
<organism evidence="2 3">
    <name type="scientific">Brassica cretica</name>
    <name type="common">Mustard</name>
    <dbReference type="NCBI Taxonomy" id="69181"/>
    <lineage>
        <taxon>Eukaryota</taxon>
        <taxon>Viridiplantae</taxon>
        <taxon>Streptophyta</taxon>
        <taxon>Embryophyta</taxon>
        <taxon>Tracheophyta</taxon>
        <taxon>Spermatophyta</taxon>
        <taxon>Magnoliopsida</taxon>
        <taxon>eudicotyledons</taxon>
        <taxon>Gunneridae</taxon>
        <taxon>Pentapetalae</taxon>
        <taxon>rosids</taxon>
        <taxon>malvids</taxon>
        <taxon>Brassicales</taxon>
        <taxon>Brassicaceae</taxon>
        <taxon>Brassiceae</taxon>
        <taxon>Brassica</taxon>
    </lineage>
</organism>
<comment type="caution">
    <text evidence="2">The sequence shown here is derived from an EMBL/GenBank/DDBJ whole genome shotgun (WGS) entry which is preliminary data.</text>
</comment>
<dbReference type="Proteomes" id="UP000712281">
    <property type="component" value="Unassembled WGS sequence"/>
</dbReference>
<proteinExistence type="predicted"/>
<name>A0A8S9LID9_BRACR</name>
<evidence type="ECO:0000313" key="3">
    <source>
        <dbReference type="Proteomes" id="UP000712281"/>
    </source>
</evidence>
<gene>
    <name evidence="2" type="ORF">F2Q68_00043165</name>
</gene>
<evidence type="ECO:0000256" key="1">
    <source>
        <dbReference type="SAM" id="MobiDB-lite"/>
    </source>
</evidence>
<dbReference type="EMBL" id="QGKW02000276">
    <property type="protein sequence ID" value="KAF2606222.1"/>
    <property type="molecule type" value="Genomic_DNA"/>
</dbReference>
<feature type="region of interest" description="Disordered" evidence="1">
    <location>
        <begin position="1"/>
        <end position="43"/>
    </location>
</feature>
<feature type="compositionally biased region" description="Polar residues" evidence="1">
    <location>
        <begin position="1"/>
        <end position="24"/>
    </location>
</feature>